<proteinExistence type="predicted"/>
<name>A0A078HJF2_BRANA</name>
<organism evidence="2 3">
    <name type="scientific">Brassica napus</name>
    <name type="common">Rape</name>
    <dbReference type="NCBI Taxonomy" id="3708"/>
    <lineage>
        <taxon>Eukaryota</taxon>
        <taxon>Viridiplantae</taxon>
        <taxon>Streptophyta</taxon>
        <taxon>Embryophyta</taxon>
        <taxon>Tracheophyta</taxon>
        <taxon>Spermatophyta</taxon>
        <taxon>Magnoliopsida</taxon>
        <taxon>eudicotyledons</taxon>
        <taxon>Gunneridae</taxon>
        <taxon>Pentapetalae</taxon>
        <taxon>rosids</taxon>
        <taxon>malvids</taxon>
        <taxon>Brassicales</taxon>
        <taxon>Brassicaceae</taxon>
        <taxon>Brassiceae</taxon>
        <taxon>Brassica</taxon>
    </lineage>
</organism>
<dbReference type="GO" id="GO:0005634">
    <property type="term" value="C:nucleus"/>
    <property type="evidence" value="ECO:0000318"/>
    <property type="project" value="GO_Central"/>
</dbReference>
<feature type="domain" description="ATP-dependent RNA helicase PRP5/DDX46/KHDC4 KH" evidence="1">
    <location>
        <begin position="68"/>
        <end position="156"/>
    </location>
</feature>
<accession>A0A078HJF2</accession>
<evidence type="ECO:0000259" key="1">
    <source>
        <dbReference type="Pfam" id="PF23469"/>
    </source>
</evidence>
<dbReference type="InterPro" id="IPR031121">
    <property type="entry name" value="RIK/BLOM7"/>
</dbReference>
<dbReference type="PANTHER" id="PTHR15744:SF3">
    <property type="entry name" value="BNAA05G13040D PROTEIN"/>
    <property type="match status" value="1"/>
</dbReference>
<dbReference type="STRING" id="3708.A0A078HJF2"/>
<sequence length="176" mass="19622">MALASLIFKAVVPGLGGAKLNFKNLGVVQQQICLQLSLLNSVTPNNCKFRKRNWDQLVACRIRDELIIAREIVINDAEASLRHKLTLRSTQEEIQRCTGAVVITRGKYRFLNAPLDGEKPLYLHISAASHLKETTERILAVDRAAAMIEEMMRQKPSSQLGVVGFHTVKVRIVSSC</sequence>
<dbReference type="Gramene" id="CDY38575">
    <property type="protein sequence ID" value="CDY38575"/>
    <property type="gene ID" value="GSBRNA2T00066249001"/>
</dbReference>
<gene>
    <name evidence="2" type="primary">BnaA05g13040D</name>
    <name evidence="2" type="ORF">GSBRNA2T00066249001</name>
</gene>
<keyword evidence="3" id="KW-1185">Reference proteome</keyword>
<dbReference type="OMA" id="WDQLVAC"/>
<dbReference type="InterPro" id="IPR056149">
    <property type="entry name" value="PRP5/DDX46/KHDC4_KH"/>
</dbReference>
<evidence type="ECO:0000313" key="2">
    <source>
        <dbReference type="EMBL" id="CDY38575.1"/>
    </source>
</evidence>
<dbReference type="Pfam" id="PF23469">
    <property type="entry name" value="KH_12"/>
    <property type="match status" value="1"/>
</dbReference>
<dbReference type="GO" id="GO:0003723">
    <property type="term" value="F:RNA binding"/>
    <property type="evidence" value="ECO:0000318"/>
    <property type="project" value="GO_Central"/>
</dbReference>
<protein>
    <submittedName>
        <fullName evidence="2">BnaA05g13040D protein</fullName>
    </submittedName>
</protein>
<reference evidence="2 3" key="1">
    <citation type="journal article" date="2014" name="Science">
        <title>Plant genetics. Early allopolyploid evolution in the post-Neolithic Brassica napus oilseed genome.</title>
        <authorList>
            <person name="Chalhoub B."/>
            <person name="Denoeud F."/>
            <person name="Liu S."/>
            <person name="Parkin I.A."/>
            <person name="Tang H."/>
            <person name="Wang X."/>
            <person name="Chiquet J."/>
            <person name="Belcram H."/>
            <person name="Tong C."/>
            <person name="Samans B."/>
            <person name="Correa M."/>
            <person name="Da Silva C."/>
            <person name="Just J."/>
            <person name="Falentin C."/>
            <person name="Koh C.S."/>
            <person name="Le Clainche I."/>
            <person name="Bernard M."/>
            <person name="Bento P."/>
            <person name="Noel B."/>
            <person name="Labadie K."/>
            <person name="Alberti A."/>
            <person name="Charles M."/>
            <person name="Arnaud D."/>
            <person name="Guo H."/>
            <person name="Daviaud C."/>
            <person name="Alamery S."/>
            <person name="Jabbari K."/>
            <person name="Zhao M."/>
            <person name="Edger P.P."/>
            <person name="Chelaifa H."/>
            <person name="Tack D."/>
            <person name="Lassalle G."/>
            <person name="Mestiri I."/>
            <person name="Schnel N."/>
            <person name="Le Paslier M.C."/>
            <person name="Fan G."/>
            <person name="Renault V."/>
            <person name="Bayer P.E."/>
            <person name="Golicz A.A."/>
            <person name="Manoli S."/>
            <person name="Lee T.H."/>
            <person name="Thi V.H."/>
            <person name="Chalabi S."/>
            <person name="Hu Q."/>
            <person name="Fan C."/>
            <person name="Tollenaere R."/>
            <person name="Lu Y."/>
            <person name="Battail C."/>
            <person name="Shen J."/>
            <person name="Sidebottom C.H."/>
            <person name="Wang X."/>
            <person name="Canaguier A."/>
            <person name="Chauveau A."/>
            <person name="Berard A."/>
            <person name="Deniot G."/>
            <person name="Guan M."/>
            <person name="Liu Z."/>
            <person name="Sun F."/>
            <person name="Lim Y.P."/>
            <person name="Lyons E."/>
            <person name="Town C.D."/>
            <person name="Bancroft I."/>
            <person name="Wang X."/>
            <person name="Meng J."/>
            <person name="Ma J."/>
            <person name="Pires J.C."/>
            <person name="King G.J."/>
            <person name="Brunel D."/>
            <person name="Delourme R."/>
            <person name="Renard M."/>
            <person name="Aury J.M."/>
            <person name="Adams K.L."/>
            <person name="Batley J."/>
            <person name="Snowdon R.J."/>
            <person name="Tost J."/>
            <person name="Edwards D."/>
            <person name="Zhou Y."/>
            <person name="Hua W."/>
            <person name="Sharpe A.G."/>
            <person name="Paterson A.H."/>
            <person name="Guan C."/>
            <person name="Wincker P."/>
        </authorList>
    </citation>
    <scope>NUCLEOTIDE SEQUENCE [LARGE SCALE GENOMIC DNA]</scope>
    <source>
        <strain evidence="3">cv. Darmor-bzh</strain>
    </source>
</reference>
<dbReference type="Proteomes" id="UP000028999">
    <property type="component" value="Unassembled WGS sequence"/>
</dbReference>
<dbReference type="EMBL" id="LK032426">
    <property type="protein sequence ID" value="CDY38575.1"/>
    <property type="molecule type" value="Genomic_DNA"/>
</dbReference>
<evidence type="ECO:0000313" key="3">
    <source>
        <dbReference type="Proteomes" id="UP000028999"/>
    </source>
</evidence>
<dbReference type="PANTHER" id="PTHR15744">
    <property type="entry name" value="BLOM7"/>
    <property type="match status" value="1"/>
</dbReference>
<dbReference type="CDD" id="cd22471">
    <property type="entry name" value="KH-I_RIK_like_rpt1"/>
    <property type="match status" value="1"/>
</dbReference>
<dbReference type="AlphaFoldDB" id="A0A078HJF2"/>
<dbReference type="PaxDb" id="3708-A0A078HJF2"/>